<reference evidence="3" key="2">
    <citation type="journal article" date="2023" name="Microorganisms">
        <title>Genomic Characterization of Arcobacter butzleri Strains Isolated from Various Sources in Lithuania.</title>
        <authorList>
            <person name="Uljanovas D."/>
            <person name="Golz G."/>
            <person name="Fleischmann S."/>
            <person name="Kudirkiene E."/>
            <person name="Kasetiene N."/>
            <person name="Grineviciene A."/>
            <person name="Tamuleviciene E."/>
            <person name="Aksomaitiene J."/>
            <person name="Alter T."/>
            <person name="Malakauskas M."/>
        </authorList>
    </citation>
    <scope>NUCLEOTIDE SEQUENCE</scope>
    <source>
        <strain evidence="3">RCM39</strain>
    </source>
</reference>
<dbReference type="PROSITE" id="PS50975">
    <property type="entry name" value="ATP_GRASP"/>
    <property type="match status" value="1"/>
</dbReference>
<dbReference type="InterPro" id="IPR003806">
    <property type="entry name" value="ATP-grasp_PylC-type"/>
</dbReference>
<dbReference type="RefSeq" id="WP_152056037.1">
    <property type="nucleotide sequence ID" value="NZ_CABVRI010000014.1"/>
</dbReference>
<dbReference type="PROSITE" id="PS00867">
    <property type="entry name" value="CPSASE_2"/>
    <property type="match status" value="1"/>
</dbReference>
<dbReference type="Pfam" id="PF02655">
    <property type="entry name" value="ATP-grasp_3"/>
    <property type="match status" value="1"/>
</dbReference>
<dbReference type="Proteomes" id="UP001171529">
    <property type="component" value="Unassembled WGS sequence"/>
</dbReference>
<keyword evidence="1" id="KW-0547">Nucleotide-binding</keyword>
<dbReference type="InterPro" id="IPR011761">
    <property type="entry name" value="ATP-grasp"/>
</dbReference>
<dbReference type="EMBL" id="JAPZDC010000002">
    <property type="protein sequence ID" value="MDN5063516.1"/>
    <property type="molecule type" value="Genomic_DNA"/>
</dbReference>
<name>A0AAW7PQR8_9BACT</name>
<dbReference type="GO" id="GO:0046872">
    <property type="term" value="F:metal ion binding"/>
    <property type="evidence" value="ECO:0007669"/>
    <property type="project" value="InterPro"/>
</dbReference>
<gene>
    <name evidence="3" type="ORF">O8C91_04805</name>
</gene>
<dbReference type="GO" id="GO:0005524">
    <property type="term" value="F:ATP binding"/>
    <property type="evidence" value="ECO:0007669"/>
    <property type="project" value="UniProtKB-UniRule"/>
</dbReference>
<keyword evidence="1" id="KW-0067">ATP-binding</keyword>
<evidence type="ECO:0000313" key="4">
    <source>
        <dbReference type="Proteomes" id="UP001171529"/>
    </source>
</evidence>
<dbReference type="Gene3D" id="3.30.470.20">
    <property type="entry name" value="ATP-grasp fold, B domain"/>
    <property type="match status" value="1"/>
</dbReference>
<evidence type="ECO:0000259" key="2">
    <source>
        <dbReference type="PROSITE" id="PS50975"/>
    </source>
</evidence>
<accession>A0AAW7PQR8</accession>
<dbReference type="SUPFAM" id="SSF56059">
    <property type="entry name" value="Glutathione synthetase ATP-binding domain-like"/>
    <property type="match status" value="1"/>
</dbReference>
<organism evidence="3 4">
    <name type="scientific">Aliarcobacter butzleri</name>
    <dbReference type="NCBI Taxonomy" id="28197"/>
    <lineage>
        <taxon>Bacteria</taxon>
        <taxon>Pseudomonadati</taxon>
        <taxon>Campylobacterota</taxon>
        <taxon>Epsilonproteobacteria</taxon>
        <taxon>Campylobacterales</taxon>
        <taxon>Arcobacteraceae</taxon>
        <taxon>Aliarcobacter</taxon>
    </lineage>
</organism>
<reference evidence="3" key="1">
    <citation type="submission" date="2022-12" db="EMBL/GenBank/DDBJ databases">
        <authorList>
            <person name="Uljanovas D."/>
        </authorList>
    </citation>
    <scope>NUCLEOTIDE SEQUENCE</scope>
    <source>
        <strain evidence="3">RCM39</strain>
    </source>
</reference>
<dbReference type="InterPro" id="IPR005479">
    <property type="entry name" value="CPAse_ATP-bd"/>
</dbReference>
<proteinExistence type="predicted"/>
<comment type="caution">
    <text evidence="3">The sequence shown here is derived from an EMBL/GenBank/DDBJ whole genome shotgun (WGS) entry which is preliminary data.</text>
</comment>
<sequence length="367" mass="42702">MKILITCPRAPISIEWIKIAKQSACEVILVDSLDYPISIFYDRKIPYVKVASPRLDFESYKKEMEKLFLEVDIVIPNCEDIFFLSKIKDESNSKALFFMPPNELLFELHNKSVFHKYLNSHIKIPKTTVVTKKEEIQEDLNTILKPVFSRFGRSVIRGVTKEKIKDIDISEDYPWVQQEYINGTALCNYAICQDGVVISHVIYKPKYLLNQAASTYFEYYEDKRLDDFIKEFAKDTNYTGQVAFDFIDDGKDIYILECNPRATSGLHLISTAIKIDKNRDFKQVSKIPKVSYRVGFSLFILFGIQVLLKGEFKTLLNDHKKAKDVLVGLPFYAQFISFYEMIKRTFIYKKPLTNASTFDIEYDGENK</sequence>
<protein>
    <submittedName>
        <fullName evidence="3">ATP-grasp domain-containing protein</fullName>
    </submittedName>
</protein>
<feature type="domain" description="ATP-grasp" evidence="2">
    <location>
        <begin position="114"/>
        <end position="286"/>
    </location>
</feature>
<dbReference type="AlphaFoldDB" id="A0AAW7PQR8"/>
<evidence type="ECO:0000256" key="1">
    <source>
        <dbReference type="PROSITE-ProRule" id="PRU00409"/>
    </source>
</evidence>
<evidence type="ECO:0000313" key="3">
    <source>
        <dbReference type="EMBL" id="MDN5063516.1"/>
    </source>
</evidence>